<proteinExistence type="predicted"/>
<dbReference type="EMBL" id="OC001792">
    <property type="protein sequence ID" value="CAD7260675.1"/>
    <property type="molecule type" value="Genomic_DNA"/>
</dbReference>
<dbReference type="AlphaFoldDB" id="A0A7R9FZA2"/>
<sequence>MRPHCSRSSVDAYAMYRRGMRSLVASHSRLEGTGHITNYRCETNCESCPMGPPLSILHGERRECGARLENECQCVCLEVVT</sequence>
<protein>
    <submittedName>
        <fullName evidence="1">Uncharacterized protein</fullName>
    </submittedName>
</protein>
<evidence type="ECO:0000313" key="1">
    <source>
        <dbReference type="EMBL" id="CAD7260675.1"/>
    </source>
</evidence>
<gene>
    <name evidence="1" type="ORF">TSIB3V08_LOCUS4843</name>
</gene>
<reference evidence="1" key="1">
    <citation type="submission" date="2020-11" db="EMBL/GenBank/DDBJ databases">
        <authorList>
            <person name="Tran Van P."/>
        </authorList>
    </citation>
    <scope>NUCLEOTIDE SEQUENCE</scope>
</reference>
<name>A0A7R9FZA2_TIMSH</name>
<organism evidence="1">
    <name type="scientific">Timema shepardi</name>
    <name type="common">Walking stick</name>
    <dbReference type="NCBI Taxonomy" id="629360"/>
    <lineage>
        <taxon>Eukaryota</taxon>
        <taxon>Metazoa</taxon>
        <taxon>Ecdysozoa</taxon>
        <taxon>Arthropoda</taxon>
        <taxon>Hexapoda</taxon>
        <taxon>Insecta</taxon>
        <taxon>Pterygota</taxon>
        <taxon>Neoptera</taxon>
        <taxon>Polyneoptera</taxon>
        <taxon>Phasmatodea</taxon>
        <taxon>Timematodea</taxon>
        <taxon>Timematoidea</taxon>
        <taxon>Timematidae</taxon>
        <taxon>Timema</taxon>
    </lineage>
</organism>
<accession>A0A7R9FZA2</accession>